<sequence>MDSEVIVDESGLEWIDITDLLVSGARELEPGELLKPTSLTLFDAMSAVQVMDPRLDMGMLSAEDEAAIAQWDINRELTLADTLWILNQLFCCEMTMHASSSLLQTILTCNYVTEPHNLIGKKDTGNPQRDLVLFPMVIAVGACCTRVWKEYRKENLYPEEDVHFGQGLGLHEYSLPQITGLLETAKERLTAVIGGDSEDSTEKRAAELILEQVEIRGHWLNVLEVLSAEYLIDDPSALERGSQELSVLKKLHAAHTTRLSKNKEDEIATVVPGVFDKKCMRKYSSFGPMRPRELMALAESHALFSSITDDLAMVKTMLAIESVEQLIHFFQMFARKESVPYVRSLVMSVFASEGRVQLMQPIVMFVRRAISEVAGPWDAIAAGQKGGGEKVDVFCTEAASLLLWFFKTLCQNPSRQRRLGLKYLQGWDSLQAEGEQLDIALYLLANPQAKDAGDPQENPFYFSSWAYHMKLLLMETSLLAGIRLNIYLDHEFPLIFCYLGHILGAHLEHLERMLALARKRNELSGSASRAQRECVGQLERWKVAVAAQKDMATAIWLLAHVLTRLGGFRAPWHGCKTQLAQEVCRAQETTEAQVARFALRFRAFAQLNSPTPLGFAEWQATCDQLDMHTLDDLFAHSSKLFAQAKELLERNKNMEFLRPLYFVVLSNAVSLAMVSKTPVAMRVSGKVALEYQRQLLGIADDAAARSKEKRKKRARQQAKAWLEDAGRALAELKVSWSRAEDKQPDWPIFSFLK</sequence>
<dbReference type="AlphaFoldDB" id="A0A9W8G370"/>
<comment type="subcellular location">
    <subcellularLocation>
        <location evidence="1">Cytoplasm</location>
    </subcellularLocation>
</comment>
<dbReference type="InterPro" id="IPR057982">
    <property type="entry name" value="TPR_NAA35"/>
</dbReference>
<evidence type="ECO:0000259" key="4">
    <source>
        <dbReference type="Pfam" id="PF04112"/>
    </source>
</evidence>
<dbReference type="PANTHER" id="PTHR21373">
    <property type="entry name" value="GLUCOSE REPRESSIBLE PROTEIN MAK10"/>
    <property type="match status" value="1"/>
</dbReference>
<reference evidence="6" key="1">
    <citation type="submission" date="2022-07" db="EMBL/GenBank/DDBJ databases">
        <title>Phylogenomic reconstructions and comparative analyses of Kickxellomycotina fungi.</title>
        <authorList>
            <person name="Reynolds N.K."/>
            <person name="Stajich J.E."/>
            <person name="Barry K."/>
            <person name="Grigoriev I.V."/>
            <person name="Crous P."/>
            <person name="Smith M.E."/>
        </authorList>
    </citation>
    <scope>NUCLEOTIDE SEQUENCE</scope>
    <source>
        <strain evidence="6">NRRL 3115</strain>
    </source>
</reference>
<name>A0A9W8G370_9FUNG</name>
<feature type="domain" description="NAA35-like TPR repeats" evidence="5">
    <location>
        <begin position="317"/>
        <end position="677"/>
    </location>
</feature>
<dbReference type="GO" id="GO:0031417">
    <property type="term" value="C:NatC complex"/>
    <property type="evidence" value="ECO:0007669"/>
    <property type="project" value="InterPro"/>
</dbReference>
<proteinExistence type="inferred from homology"/>
<dbReference type="InterPro" id="IPR057983">
    <property type="entry name" value="NAA35-like_N"/>
</dbReference>
<evidence type="ECO:0000256" key="1">
    <source>
        <dbReference type="ARBA" id="ARBA00004496"/>
    </source>
</evidence>
<dbReference type="PANTHER" id="PTHR21373:SF0">
    <property type="entry name" value="N-ALPHA-ACETYLTRANSFERASE 35, NATC AUXILIARY SUBUNIT"/>
    <property type="match status" value="1"/>
</dbReference>
<organism evidence="6 7">
    <name type="scientific">Coemansia spiralis</name>
    <dbReference type="NCBI Taxonomy" id="417178"/>
    <lineage>
        <taxon>Eukaryota</taxon>
        <taxon>Fungi</taxon>
        <taxon>Fungi incertae sedis</taxon>
        <taxon>Zoopagomycota</taxon>
        <taxon>Kickxellomycotina</taxon>
        <taxon>Kickxellomycetes</taxon>
        <taxon>Kickxellales</taxon>
        <taxon>Kickxellaceae</taxon>
        <taxon>Coemansia</taxon>
    </lineage>
</organism>
<keyword evidence="3" id="KW-0963">Cytoplasm</keyword>
<evidence type="ECO:0000256" key="3">
    <source>
        <dbReference type="ARBA" id="ARBA00022490"/>
    </source>
</evidence>
<dbReference type="EMBL" id="JANBTW010000083">
    <property type="protein sequence ID" value="KAJ2672404.1"/>
    <property type="molecule type" value="Genomic_DNA"/>
</dbReference>
<dbReference type="Proteomes" id="UP001151518">
    <property type="component" value="Unassembled WGS sequence"/>
</dbReference>
<evidence type="ECO:0000313" key="6">
    <source>
        <dbReference type="EMBL" id="KAJ2672404.1"/>
    </source>
</evidence>
<evidence type="ECO:0000259" key="5">
    <source>
        <dbReference type="Pfam" id="PF25789"/>
    </source>
</evidence>
<comment type="caution">
    <text evidence="6">The sequence shown here is derived from an EMBL/GenBank/DDBJ whole genome shotgun (WGS) entry which is preliminary data.</text>
</comment>
<gene>
    <name evidence="6" type="primary">MAK10</name>
    <name evidence="6" type="ORF">GGI25_005113</name>
</gene>
<dbReference type="Pfam" id="PF04112">
    <property type="entry name" value="Mak10"/>
    <property type="match status" value="1"/>
</dbReference>
<evidence type="ECO:0000256" key="2">
    <source>
        <dbReference type="ARBA" id="ARBA00006289"/>
    </source>
</evidence>
<comment type="similarity">
    <text evidence="2">Belongs to the MAK10 family.</text>
</comment>
<dbReference type="Pfam" id="PF25789">
    <property type="entry name" value="TPR_NAA35"/>
    <property type="match status" value="1"/>
</dbReference>
<dbReference type="OrthoDB" id="269405at2759"/>
<protein>
    <submittedName>
        <fullName evidence="6">N-alpha-acetyltransferase, non-catalitic subunit</fullName>
    </submittedName>
</protein>
<dbReference type="InterPro" id="IPR007244">
    <property type="entry name" value="Naa35_N"/>
</dbReference>
<feature type="domain" description="NAA35-like N-terminal" evidence="4">
    <location>
        <begin position="30"/>
        <end position="164"/>
    </location>
</feature>
<accession>A0A9W8G370</accession>
<evidence type="ECO:0000313" key="7">
    <source>
        <dbReference type="Proteomes" id="UP001151518"/>
    </source>
</evidence>